<evidence type="ECO:0000313" key="1">
    <source>
        <dbReference type="EMBL" id="KAL0479903.1"/>
    </source>
</evidence>
<keyword evidence="2" id="KW-1185">Reference proteome</keyword>
<dbReference type="EMBL" id="JAOPGA020000605">
    <property type="protein sequence ID" value="KAL0479903.1"/>
    <property type="molecule type" value="Genomic_DNA"/>
</dbReference>
<organism evidence="1 2">
    <name type="scientific">Acrasis kona</name>
    <dbReference type="NCBI Taxonomy" id="1008807"/>
    <lineage>
        <taxon>Eukaryota</taxon>
        <taxon>Discoba</taxon>
        <taxon>Heterolobosea</taxon>
        <taxon>Tetramitia</taxon>
        <taxon>Eutetramitia</taxon>
        <taxon>Acrasidae</taxon>
        <taxon>Acrasis</taxon>
    </lineage>
</organism>
<comment type="caution">
    <text evidence="1">The sequence shown here is derived from an EMBL/GenBank/DDBJ whole genome shotgun (WGS) entry which is preliminary data.</text>
</comment>
<reference evidence="1 2" key="1">
    <citation type="submission" date="2024-03" db="EMBL/GenBank/DDBJ databases">
        <title>The Acrasis kona genome and developmental transcriptomes reveal deep origins of eukaryotic multicellular pathways.</title>
        <authorList>
            <person name="Sheikh S."/>
            <person name="Fu C.-J."/>
            <person name="Brown M.W."/>
            <person name="Baldauf S.L."/>
        </authorList>
    </citation>
    <scope>NUCLEOTIDE SEQUENCE [LARGE SCALE GENOMIC DNA]</scope>
    <source>
        <strain evidence="1 2">ATCC MYA-3509</strain>
    </source>
</reference>
<gene>
    <name evidence="1" type="ORF">AKO1_007370</name>
</gene>
<accession>A0AAW2YSS4</accession>
<dbReference type="AlphaFoldDB" id="A0AAW2YSS4"/>
<name>A0AAW2YSS4_9EUKA</name>
<dbReference type="Proteomes" id="UP001431209">
    <property type="component" value="Unassembled WGS sequence"/>
</dbReference>
<sequence>MVQKRSRWTHQRFTQRKKNMTETATVNAEDFTFFKFGCHEGLDDVENDSMDINYDEYEESCEQDCDSGCDLIEEEILDEQSEILMRRYSTYQRRSSVFVYSTENEDA</sequence>
<evidence type="ECO:0000313" key="2">
    <source>
        <dbReference type="Proteomes" id="UP001431209"/>
    </source>
</evidence>
<proteinExistence type="predicted"/>
<protein>
    <submittedName>
        <fullName evidence="1">RpoC2</fullName>
    </submittedName>
</protein>